<name>A0A0M4CKP9_9CORY</name>
<reference evidence="1 2" key="1">
    <citation type="submission" date="2014-08" db="EMBL/GenBank/DDBJ databases">
        <title>Complete genome sequence of Corynebacterium deserti GIMN1.010 (=DSM 45689), isolated from desert sand in western China.</title>
        <authorList>
            <person name="Ruckert C."/>
            <person name="Albersmeier A."/>
            <person name="Kalinowski J."/>
        </authorList>
    </citation>
    <scope>NUCLEOTIDE SEQUENCE [LARGE SCALE GENOMIC DNA]</scope>
    <source>
        <strain evidence="1 2">GIMN1.010</strain>
        <plasmid evidence="1 2">pCdes1</plasmid>
    </source>
</reference>
<dbReference type="AlphaFoldDB" id="A0A0M4CKP9"/>
<evidence type="ECO:0000313" key="2">
    <source>
        <dbReference type="Proteomes" id="UP000068067"/>
    </source>
</evidence>
<dbReference type="KEGG" id="cdx:CDES_14345"/>
<protein>
    <submittedName>
        <fullName evidence="1">Uncharacterized protein</fullName>
    </submittedName>
</protein>
<dbReference type="EMBL" id="CP009221">
    <property type="protein sequence ID" value="ALC07184.1"/>
    <property type="molecule type" value="Genomic_DNA"/>
</dbReference>
<sequence length="63" mass="7049">MLVVSGNGIHEIGVPISGVDHSYRHHGDEFRALISRWKVAHRRGSLTSGNRKSDYLQTVCSIF</sequence>
<keyword evidence="2" id="KW-1185">Reference proteome</keyword>
<keyword evidence="1" id="KW-0614">Plasmid</keyword>
<dbReference type="Proteomes" id="UP000068067">
    <property type="component" value="Plasmid pCdes1"/>
</dbReference>
<organism evidence="1 2">
    <name type="scientific">Corynebacterium deserti GIMN1.010</name>
    <dbReference type="NCBI Taxonomy" id="931089"/>
    <lineage>
        <taxon>Bacteria</taxon>
        <taxon>Bacillati</taxon>
        <taxon>Actinomycetota</taxon>
        <taxon>Actinomycetes</taxon>
        <taxon>Mycobacteriales</taxon>
        <taxon>Corynebacteriaceae</taxon>
        <taxon>Corynebacterium</taxon>
    </lineage>
</organism>
<evidence type="ECO:0000313" key="1">
    <source>
        <dbReference type="EMBL" id="ALC07184.1"/>
    </source>
</evidence>
<gene>
    <name evidence="1" type="ORF">CDES_14345</name>
</gene>
<accession>A0A0M4CKP9</accession>
<geneLocation type="plasmid" evidence="1 2">
    <name>pCdes1</name>
</geneLocation>
<proteinExistence type="predicted"/>